<organism evidence="1 2">
    <name type="scientific">Flavobacterium micromati</name>
    <dbReference type="NCBI Taxonomy" id="229205"/>
    <lineage>
        <taxon>Bacteria</taxon>
        <taxon>Pseudomonadati</taxon>
        <taxon>Bacteroidota</taxon>
        <taxon>Flavobacteriia</taxon>
        <taxon>Flavobacteriales</taxon>
        <taxon>Flavobacteriaceae</taxon>
        <taxon>Flavobacterium</taxon>
    </lineage>
</organism>
<dbReference type="AlphaFoldDB" id="A0A1M5QT97"/>
<dbReference type="OrthoDB" id="1327302at2"/>
<evidence type="ECO:0000313" key="2">
    <source>
        <dbReference type="Proteomes" id="UP000184020"/>
    </source>
</evidence>
<protein>
    <recommendedName>
        <fullName evidence="3">Lipoprotein</fullName>
    </recommendedName>
</protein>
<reference evidence="2" key="1">
    <citation type="submission" date="2016-11" db="EMBL/GenBank/DDBJ databases">
        <authorList>
            <person name="Varghese N."/>
            <person name="Submissions S."/>
        </authorList>
    </citation>
    <scope>NUCLEOTIDE SEQUENCE [LARGE SCALE GENOMIC DNA]</scope>
    <source>
        <strain evidence="2">DSM 17659</strain>
    </source>
</reference>
<dbReference type="EMBL" id="FQWF01000019">
    <property type="protein sequence ID" value="SHH17096.1"/>
    <property type="molecule type" value="Genomic_DNA"/>
</dbReference>
<evidence type="ECO:0008006" key="3">
    <source>
        <dbReference type="Google" id="ProtNLM"/>
    </source>
</evidence>
<sequence length="262" mass="30613">MKNLTFIILLLFTILGCSEKGKSEIEKFTFFSSPSFYGSFKIETDNNSKKVIASIPYEYSLADSISKNTWRFIDSTDLVSVRKFLPKEIKFEVQVENSKFNELKSVLEKLSKFKSDKFPPNDGITINLEIENEQKVKSNKTFFSPNRNSEEGKLIIKTYEIVAELFKDETKLEDAIENSQRYFSDEIFIVKSTNPLYVKFLNDNCDELEYKINALPKAEKIFVDLTNFSKDKNDCLEKTLRKRYSKIKWILKINENYGFAEE</sequence>
<dbReference type="PROSITE" id="PS51257">
    <property type="entry name" value="PROKAR_LIPOPROTEIN"/>
    <property type="match status" value="1"/>
</dbReference>
<name>A0A1M5QT97_9FLAO</name>
<evidence type="ECO:0000313" key="1">
    <source>
        <dbReference type="EMBL" id="SHH17096.1"/>
    </source>
</evidence>
<proteinExistence type="predicted"/>
<keyword evidence="2" id="KW-1185">Reference proteome</keyword>
<dbReference type="Proteomes" id="UP000184020">
    <property type="component" value="Unassembled WGS sequence"/>
</dbReference>
<gene>
    <name evidence="1" type="ORF">SAMN05444372_11923</name>
</gene>
<accession>A0A1M5QT97</accession>
<dbReference type="RefSeq" id="WP_073022023.1">
    <property type="nucleotide sequence ID" value="NZ_FQWF01000019.1"/>
</dbReference>